<accession>A0ABV8T4R3</accession>
<dbReference type="NCBIfam" id="TIGR02622">
    <property type="entry name" value="CDP_4_6_dhtase"/>
    <property type="match status" value="1"/>
</dbReference>
<evidence type="ECO:0000313" key="3">
    <source>
        <dbReference type="Proteomes" id="UP001595904"/>
    </source>
</evidence>
<comment type="caution">
    <text evidence="2">The sequence shown here is derived from an EMBL/GenBank/DDBJ whole genome shotgun (WGS) entry which is preliminary data.</text>
</comment>
<name>A0ABV8T4R3_9GAMM</name>
<dbReference type="GO" id="GO:0047733">
    <property type="term" value="F:CDP-glucose 4,6-dehydratase activity"/>
    <property type="evidence" value="ECO:0007669"/>
    <property type="project" value="UniProtKB-EC"/>
</dbReference>
<dbReference type="Gene3D" id="3.40.50.720">
    <property type="entry name" value="NAD(P)-binding Rossmann-like Domain"/>
    <property type="match status" value="1"/>
</dbReference>
<keyword evidence="3" id="KW-1185">Reference proteome</keyword>
<dbReference type="EC" id="4.2.1.45" evidence="2"/>
<dbReference type="PANTHER" id="PTHR43000">
    <property type="entry name" value="DTDP-D-GLUCOSE 4,6-DEHYDRATASE-RELATED"/>
    <property type="match status" value="1"/>
</dbReference>
<dbReference type="EMBL" id="JBHSDU010000015">
    <property type="protein sequence ID" value="MFC4313709.1"/>
    <property type="molecule type" value="Genomic_DNA"/>
</dbReference>
<reference evidence="3" key="1">
    <citation type="journal article" date="2019" name="Int. J. Syst. Evol. Microbiol.">
        <title>The Global Catalogue of Microorganisms (GCM) 10K type strain sequencing project: providing services to taxonomists for standard genome sequencing and annotation.</title>
        <authorList>
            <consortium name="The Broad Institute Genomics Platform"/>
            <consortium name="The Broad Institute Genome Sequencing Center for Infectious Disease"/>
            <person name="Wu L."/>
            <person name="Ma J."/>
        </authorList>
    </citation>
    <scope>NUCLEOTIDE SEQUENCE [LARGE SCALE GENOMIC DNA]</scope>
    <source>
        <strain evidence="3">CGMCC 1.10759</strain>
    </source>
</reference>
<dbReference type="InterPro" id="IPR016040">
    <property type="entry name" value="NAD(P)-bd_dom"/>
</dbReference>
<dbReference type="Pfam" id="PF16363">
    <property type="entry name" value="GDP_Man_Dehyd"/>
    <property type="match status" value="1"/>
</dbReference>
<keyword evidence="2" id="KW-0456">Lyase</keyword>
<proteinExistence type="predicted"/>
<feature type="domain" description="NAD(P)-binding" evidence="1">
    <location>
        <begin position="12"/>
        <end position="324"/>
    </location>
</feature>
<dbReference type="Proteomes" id="UP001595904">
    <property type="component" value="Unassembled WGS sequence"/>
</dbReference>
<dbReference type="RefSeq" id="WP_380604267.1">
    <property type="nucleotide sequence ID" value="NZ_JBHSDU010000015.1"/>
</dbReference>
<dbReference type="InterPro" id="IPR036291">
    <property type="entry name" value="NAD(P)-bd_dom_sf"/>
</dbReference>
<protein>
    <submittedName>
        <fullName evidence="2">CDP-glucose 4,6-dehydratase</fullName>
        <ecNumber evidence="2">4.2.1.45</ecNumber>
    </submittedName>
</protein>
<gene>
    <name evidence="2" type="primary">rfbG</name>
    <name evidence="2" type="ORF">ACFPN2_31840</name>
</gene>
<dbReference type="Gene3D" id="3.90.25.10">
    <property type="entry name" value="UDP-galactose 4-epimerase, domain 1"/>
    <property type="match status" value="1"/>
</dbReference>
<dbReference type="SUPFAM" id="SSF51735">
    <property type="entry name" value="NAD(P)-binding Rossmann-fold domains"/>
    <property type="match status" value="1"/>
</dbReference>
<dbReference type="CDD" id="cd05252">
    <property type="entry name" value="CDP_GD_SDR_e"/>
    <property type="match status" value="1"/>
</dbReference>
<evidence type="ECO:0000259" key="1">
    <source>
        <dbReference type="Pfam" id="PF16363"/>
    </source>
</evidence>
<evidence type="ECO:0000313" key="2">
    <source>
        <dbReference type="EMBL" id="MFC4313709.1"/>
    </source>
</evidence>
<sequence>MNPWFWAGKRVLITGHTGFKGSWLSLWLQRAGATLLGYGLPPPDGPSLFKLASVGSDMESVYADIRDLDRLQAAFDTFEPEIVLHLAAQPLVRVSYADPVTTYAVNVLGTVHLLEAARRSKTCRVVVNVTSDKCYENTERQWAYREGDPLGGHDPYSSSKGCAELVTSAYRRSFFQAQHGRCVAVASARAGNVIGGGDFAQDRLVPDVMMAIKRHTRPCIRYPDAIRPWQHVLEPLSGYLLLAERLWDDPQRFSQSWNFGPAAADARSVRWIVDTLSDLYGTRMHWDVDAGIKPHEAGLLMLDSSKARSALGWQPRWTLERALRSVVHWHQAYERAESIRRTVMDEIAAYEATGMAANDRVQSVQPECGVLWAVN</sequence>
<dbReference type="InterPro" id="IPR013445">
    <property type="entry name" value="CDP_4_6_deHydtase"/>
</dbReference>
<organism evidence="2 3">
    <name type="scientific">Steroidobacter flavus</name>
    <dbReference type="NCBI Taxonomy" id="1842136"/>
    <lineage>
        <taxon>Bacteria</taxon>
        <taxon>Pseudomonadati</taxon>
        <taxon>Pseudomonadota</taxon>
        <taxon>Gammaproteobacteria</taxon>
        <taxon>Steroidobacterales</taxon>
        <taxon>Steroidobacteraceae</taxon>
        <taxon>Steroidobacter</taxon>
    </lineage>
</organism>